<dbReference type="InterPro" id="IPR047676">
    <property type="entry name" value="FxLYD_dom"/>
</dbReference>
<evidence type="ECO:0000313" key="1">
    <source>
        <dbReference type="EMBL" id="MBI3127938.1"/>
    </source>
</evidence>
<comment type="caution">
    <text evidence="1">The sequence shown here is derived from an EMBL/GenBank/DDBJ whole genome shotgun (WGS) entry which is preliminary data.</text>
</comment>
<dbReference type="NCBIfam" id="NF038353">
    <property type="entry name" value="FxLYD_dom"/>
    <property type="match status" value="1"/>
</dbReference>
<accession>A0A932I0N3</accession>
<protein>
    <submittedName>
        <fullName evidence="1">Uncharacterized protein</fullName>
    </submittedName>
</protein>
<gene>
    <name evidence="1" type="ORF">HYZ11_10065</name>
</gene>
<proteinExistence type="predicted"/>
<evidence type="ECO:0000313" key="2">
    <source>
        <dbReference type="Proteomes" id="UP000782312"/>
    </source>
</evidence>
<organism evidence="1 2">
    <name type="scientific">Tectimicrobiota bacterium</name>
    <dbReference type="NCBI Taxonomy" id="2528274"/>
    <lineage>
        <taxon>Bacteria</taxon>
        <taxon>Pseudomonadati</taxon>
        <taxon>Nitrospinota/Tectimicrobiota group</taxon>
        <taxon>Candidatus Tectimicrobiota</taxon>
    </lineage>
</organism>
<reference evidence="1" key="1">
    <citation type="submission" date="2020-07" db="EMBL/GenBank/DDBJ databases">
        <title>Huge and variable diversity of episymbiotic CPR bacteria and DPANN archaea in groundwater ecosystems.</title>
        <authorList>
            <person name="He C.Y."/>
            <person name="Keren R."/>
            <person name="Whittaker M."/>
            <person name="Farag I.F."/>
            <person name="Doudna J."/>
            <person name="Cate J.H.D."/>
            <person name="Banfield J.F."/>
        </authorList>
    </citation>
    <scope>NUCLEOTIDE SEQUENCE</scope>
    <source>
        <strain evidence="1">NC_groundwater_763_Ag_S-0.2um_68_21</strain>
    </source>
</reference>
<sequence>MKAVFAGLIVSLGILGVVSAVPAADLKEKVKVEILSAGFHPGMDPGLYVCAGGHLHVKGTVQNLTGVALASIKLEGKAYDAEDKFLGMASPWKKAPLLVSLKPGEKREFDMEFLTITGPRVGLAKKHEIVVVEVQPSN</sequence>
<dbReference type="Proteomes" id="UP000782312">
    <property type="component" value="Unassembled WGS sequence"/>
</dbReference>
<name>A0A932I0N3_UNCTE</name>
<dbReference type="AlphaFoldDB" id="A0A932I0N3"/>
<dbReference type="EMBL" id="JACPUR010000021">
    <property type="protein sequence ID" value="MBI3127938.1"/>
    <property type="molecule type" value="Genomic_DNA"/>
</dbReference>